<dbReference type="OrthoDB" id="5408734at2759"/>
<evidence type="ECO:0000313" key="3">
    <source>
        <dbReference type="Proteomes" id="UP000250266"/>
    </source>
</evidence>
<keyword evidence="3" id="KW-1185">Reference proteome</keyword>
<feature type="compositionally biased region" description="Polar residues" evidence="1">
    <location>
        <begin position="74"/>
        <end position="83"/>
    </location>
</feature>
<reference evidence="2 3" key="1">
    <citation type="journal article" date="2016" name="Nat. Commun.">
        <title>Ectomycorrhizal ecology is imprinted in the genome of the dominant symbiotic fungus Cenococcum geophilum.</title>
        <authorList>
            <consortium name="DOE Joint Genome Institute"/>
            <person name="Peter M."/>
            <person name="Kohler A."/>
            <person name="Ohm R.A."/>
            <person name="Kuo A."/>
            <person name="Krutzmann J."/>
            <person name="Morin E."/>
            <person name="Arend M."/>
            <person name="Barry K.W."/>
            <person name="Binder M."/>
            <person name="Choi C."/>
            <person name="Clum A."/>
            <person name="Copeland A."/>
            <person name="Grisel N."/>
            <person name="Haridas S."/>
            <person name="Kipfer T."/>
            <person name="LaButti K."/>
            <person name="Lindquist E."/>
            <person name="Lipzen A."/>
            <person name="Maire R."/>
            <person name="Meier B."/>
            <person name="Mihaltcheva S."/>
            <person name="Molinier V."/>
            <person name="Murat C."/>
            <person name="Poggeler S."/>
            <person name="Quandt C.A."/>
            <person name="Sperisen C."/>
            <person name="Tritt A."/>
            <person name="Tisserant E."/>
            <person name="Crous P.W."/>
            <person name="Henrissat B."/>
            <person name="Nehls U."/>
            <person name="Egli S."/>
            <person name="Spatafora J.W."/>
            <person name="Grigoriev I.V."/>
            <person name="Martin F.M."/>
        </authorList>
    </citation>
    <scope>NUCLEOTIDE SEQUENCE [LARGE SCALE GENOMIC DNA]</scope>
    <source>
        <strain evidence="2 3">CBS 459.81</strain>
    </source>
</reference>
<gene>
    <name evidence="2" type="ORF">K432DRAFT_407572</name>
</gene>
<sequence length="178" mass="20021">MQDPDRDWKPSGRPQSTIARNFSAALDDLFKIDGGLDTLDRKVHQKKQSVSTHTQELEALEARLRETEERLKQAKSSPPFSRKNSQRRTPIRGTFAEEDKARSTEPTSPSPLAKVTSAPRRPTVHTESQNPSDQSTLAPMPGALPDTPRSYTSREYVMVDRPQNDQSHGDGEKMILQE</sequence>
<name>A0A8E2E4B0_9PEZI</name>
<feature type="compositionally biased region" description="Basic and acidic residues" evidence="1">
    <location>
        <begin position="167"/>
        <end position="178"/>
    </location>
</feature>
<dbReference type="AlphaFoldDB" id="A0A8E2E4B0"/>
<evidence type="ECO:0000313" key="2">
    <source>
        <dbReference type="EMBL" id="OCK77140.1"/>
    </source>
</evidence>
<organism evidence="2 3">
    <name type="scientific">Lepidopterella palustris CBS 459.81</name>
    <dbReference type="NCBI Taxonomy" id="1314670"/>
    <lineage>
        <taxon>Eukaryota</taxon>
        <taxon>Fungi</taxon>
        <taxon>Dikarya</taxon>
        <taxon>Ascomycota</taxon>
        <taxon>Pezizomycotina</taxon>
        <taxon>Dothideomycetes</taxon>
        <taxon>Pleosporomycetidae</taxon>
        <taxon>Mytilinidiales</taxon>
        <taxon>Argynnaceae</taxon>
        <taxon>Lepidopterella</taxon>
    </lineage>
</organism>
<proteinExistence type="predicted"/>
<feature type="compositionally biased region" description="Polar residues" evidence="1">
    <location>
        <begin position="125"/>
        <end position="137"/>
    </location>
</feature>
<dbReference type="EMBL" id="KV745151">
    <property type="protein sequence ID" value="OCK77140.1"/>
    <property type="molecule type" value="Genomic_DNA"/>
</dbReference>
<dbReference type="Proteomes" id="UP000250266">
    <property type="component" value="Unassembled WGS sequence"/>
</dbReference>
<accession>A0A8E2E4B0</accession>
<evidence type="ECO:0000256" key="1">
    <source>
        <dbReference type="SAM" id="MobiDB-lite"/>
    </source>
</evidence>
<protein>
    <submittedName>
        <fullName evidence="2">Uncharacterized protein</fullName>
    </submittedName>
</protein>
<feature type="region of interest" description="Disordered" evidence="1">
    <location>
        <begin position="65"/>
        <end position="178"/>
    </location>
</feature>